<organism evidence="2 3">
    <name type="scientific">Maribacter litopenaei</name>
    <dbReference type="NCBI Taxonomy" id="2976127"/>
    <lineage>
        <taxon>Bacteria</taxon>
        <taxon>Pseudomonadati</taxon>
        <taxon>Bacteroidota</taxon>
        <taxon>Flavobacteriia</taxon>
        <taxon>Flavobacteriales</taxon>
        <taxon>Flavobacteriaceae</taxon>
        <taxon>Maribacter</taxon>
    </lineage>
</organism>
<proteinExistence type="predicted"/>
<sequence length="56" mass="6634">MKFRTKQGLLHHDSGRYIELESLTKEEKMKLKRTFKAIKEIQDVISIRFKVSNILG</sequence>
<dbReference type="Proteomes" id="UP001059209">
    <property type="component" value="Chromosome"/>
</dbReference>
<keyword evidence="3" id="KW-1185">Reference proteome</keyword>
<gene>
    <name evidence="2" type="ORF">NYZ99_07450</name>
</gene>
<dbReference type="InterPro" id="IPR018821">
    <property type="entry name" value="DUF294_put_nucleoTrafse_sb-bd"/>
</dbReference>
<evidence type="ECO:0000313" key="3">
    <source>
        <dbReference type="Proteomes" id="UP001059209"/>
    </source>
</evidence>
<protein>
    <recommendedName>
        <fullName evidence="1">DUF294 domain-containing protein</fullName>
    </recommendedName>
</protein>
<dbReference type="EMBL" id="CP104205">
    <property type="protein sequence ID" value="UWX56122.1"/>
    <property type="molecule type" value="Genomic_DNA"/>
</dbReference>
<dbReference type="Pfam" id="PF10335">
    <property type="entry name" value="DUF294_C"/>
    <property type="match status" value="1"/>
</dbReference>
<name>A0ABY5YAQ1_9FLAO</name>
<evidence type="ECO:0000313" key="2">
    <source>
        <dbReference type="EMBL" id="UWX56122.1"/>
    </source>
</evidence>
<dbReference type="RefSeq" id="WP_260574680.1">
    <property type="nucleotide sequence ID" value="NZ_CP104205.1"/>
</dbReference>
<accession>A0ABY5YAQ1</accession>
<evidence type="ECO:0000259" key="1">
    <source>
        <dbReference type="Pfam" id="PF10335"/>
    </source>
</evidence>
<reference evidence="2" key="1">
    <citation type="submission" date="2022-09" db="EMBL/GenBank/DDBJ databases">
        <title>Maribacter litopenaei sp. nov., isolated from the intestinal tract of the Pacific White Shrimp, Litopenaeus vannamei.</title>
        <authorList>
            <person name="Kim S.Y."/>
            <person name="Hwang C.Y."/>
        </authorList>
    </citation>
    <scope>NUCLEOTIDE SEQUENCE</scope>
    <source>
        <strain evidence="2">HL-LV01</strain>
    </source>
</reference>
<feature type="domain" description="DUF294" evidence="1">
    <location>
        <begin position="2"/>
        <end position="49"/>
    </location>
</feature>